<evidence type="ECO:0000256" key="1">
    <source>
        <dbReference type="SAM" id="MobiDB-lite"/>
    </source>
</evidence>
<reference evidence="2 3" key="1">
    <citation type="submission" date="2017-04" db="EMBL/GenBank/DDBJ databases">
        <title>Draft genome of the yeast Clavispora lusitaniae type strain CBS 6936.</title>
        <authorList>
            <person name="Durrens P."/>
            <person name="Klopp C."/>
            <person name="Biteau N."/>
            <person name="Fitton-Ouhabi V."/>
            <person name="Dementhon K."/>
            <person name="Accoceberry I."/>
            <person name="Sherman D.J."/>
            <person name="Noel T."/>
        </authorList>
    </citation>
    <scope>NUCLEOTIDE SEQUENCE [LARGE SCALE GENOMIC DNA]</scope>
    <source>
        <strain evidence="2 3">CBS 6936</strain>
    </source>
</reference>
<proteinExistence type="predicted"/>
<name>A0AA91T3F2_CLALS</name>
<evidence type="ECO:0000313" key="3">
    <source>
        <dbReference type="Proteomes" id="UP000195602"/>
    </source>
</evidence>
<evidence type="ECO:0000313" key="2">
    <source>
        <dbReference type="EMBL" id="OVF10172.1"/>
    </source>
</evidence>
<dbReference type="KEGG" id="clus:A9F13_03g03223"/>
<dbReference type="EMBL" id="LYUB02000003">
    <property type="protein sequence ID" value="OVF10172.1"/>
    <property type="molecule type" value="Genomic_DNA"/>
</dbReference>
<feature type="compositionally biased region" description="Basic and acidic residues" evidence="1">
    <location>
        <begin position="75"/>
        <end position="89"/>
    </location>
</feature>
<protein>
    <submittedName>
        <fullName evidence="2">Uncharacterized protein</fullName>
    </submittedName>
</protein>
<feature type="region of interest" description="Disordered" evidence="1">
    <location>
        <begin position="1"/>
        <end position="34"/>
    </location>
</feature>
<organism evidence="2 3">
    <name type="scientific">Clavispora lusitaniae</name>
    <name type="common">Candida lusitaniae</name>
    <dbReference type="NCBI Taxonomy" id="36911"/>
    <lineage>
        <taxon>Eukaryota</taxon>
        <taxon>Fungi</taxon>
        <taxon>Dikarya</taxon>
        <taxon>Ascomycota</taxon>
        <taxon>Saccharomycotina</taxon>
        <taxon>Pichiomycetes</taxon>
        <taxon>Metschnikowiaceae</taxon>
        <taxon>Clavispora</taxon>
    </lineage>
</organism>
<dbReference type="AlphaFoldDB" id="A0AA91T3F2"/>
<feature type="region of interest" description="Disordered" evidence="1">
    <location>
        <begin position="75"/>
        <end position="104"/>
    </location>
</feature>
<sequence>MAKAEQRSGRVGKKRAEKPLSKAKLKQKSKNAKAHIEKLNRDMTSVTSIHAELVKKDQKRKEVNALDAKVLREDLKRDEKEAEASKLAESDLQSQLEMITGMGL</sequence>
<gene>
    <name evidence="2" type="ORF">A9F13_03g03223</name>
</gene>
<feature type="compositionally biased region" description="Basic residues" evidence="1">
    <location>
        <begin position="10"/>
        <end position="33"/>
    </location>
</feature>
<comment type="caution">
    <text evidence="2">The sequence shown here is derived from an EMBL/GenBank/DDBJ whole genome shotgun (WGS) entry which is preliminary data.</text>
</comment>
<dbReference type="Proteomes" id="UP000195602">
    <property type="component" value="Unassembled WGS sequence"/>
</dbReference>
<accession>A0AA91T3F2</accession>